<feature type="compositionally biased region" description="Basic and acidic residues" evidence="4">
    <location>
        <begin position="545"/>
        <end position="559"/>
    </location>
</feature>
<feature type="compositionally biased region" description="Acidic residues" evidence="4">
    <location>
        <begin position="35"/>
        <end position="53"/>
    </location>
</feature>
<evidence type="ECO:0000313" key="6">
    <source>
        <dbReference type="Proteomes" id="UP001642540"/>
    </source>
</evidence>
<accession>A0ABP1QD78</accession>
<feature type="region of interest" description="Disordered" evidence="4">
    <location>
        <begin position="1"/>
        <end position="92"/>
    </location>
</feature>
<keyword evidence="6" id="KW-1185">Reference proteome</keyword>
<feature type="region of interest" description="Disordered" evidence="4">
    <location>
        <begin position="137"/>
        <end position="165"/>
    </location>
</feature>
<feature type="region of interest" description="Disordered" evidence="4">
    <location>
        <begin position="615"/>
        <end position="668"/>
    </location>
</feature>
<name>A0ABP1QD78_9HEXA</name>
<evidence type="ECO:0008006" key="7">
    <source>
        <dbReference type="Google" id="ProtNLM"/>
    </source>
</evidence>
<dbReference type="EMBL" id="CAXLJM020000031">
    <property type="protein sequence ID" value="CAL8099035.1"/>
    <property type="molecule type" value="Genomic_DNA"/>
</dbReference>
<keyword evidence="1" id="KW-0436">Ligase</keyword>
<feature type="compositionally biased region" description="Basic and acidic residues" evidence="4">
    <location>
        <begin position="615"/>
        <end position="645"/>
    </location>
</feature>
<feature type="compositionally biased region" description="Polar residues" evidence="4">
    <location>
        <begin position="140"/>
        <end position="159"/>
    </location>
</feature>
<dbReference type="InterPro" id="IPR004344">
    <property type="entry name" value="TTL/TTLL_fam"/>
</dbReference>
<proteinExistence type="predicted"/>
<organism evidence="5 6">
    <name type="scientific">Orchesella dallaii</name>
    <dbReference type="NCBI Taxonomy" id="48710"/>
    <lineage>
        <taxon>Eukaryota</taxon>
        <taxon>Metazoa</taxon>
        <taxon>Ecdysozoa</taxon>
        <taxon>Arthropoda</taxon>
        <taxon>Hexapoda</taxon>
        <taxon>Collembola</taxon>
        <taxon>Entomobryomorpha</taxon>
        <taxon>Entomobryoidea</taxon>
        <taxon>Orchesellidae</taxon>
        <taxon>Orchesellinae</taxon>
        <taxon>Orchesella</taxon>
    </lineage>
</organism>
<protein>
    <recommendedName>
        <fullName evidence="7">Tubulin polyglutamylase ttll6</fullName>
    </recommendedName>
</protein>
<keyword evidence="3" id="KW-0067">ATP-binding</keyword>
<dbReference type="PANTHER" id="PTHR12241:SF161">
    <property type="entry name" value="TUBULIN POLYGLUTAMYLASE TTLL6"/>
    <property type="match status" value="1"/>
</dbReference>
<sequence>MVINTGSTALTTKLLHDKTISTNAKSKHRKGNETTETEETESESSDSSEEDSDTSSSSSTSSDTRDEDGSAEKLIKKTVIRSTDPSPTTPTVLLRTIQGSNLFKSNVVAPTSTSQPQSLAISKSLPGDVQKLAVIKRNDIQPNSGTTTTEQPQQSTATPRSGRRRRRRALTICLAHCRYDIVRKTSEKFGLVEVSEDQPWNIYWTDYSVSLERAVEMRRYQIVNHFPGMNEICRKDLLARNLNRMRRNFPQEYDIYPMSWCLPADGNELATYSQTRKGKTYICKPEMGCQGRGIFLVKNVKDLNPFGRIICQVYIQKPFLIDLLKFDLRIYVLITSCDPLRIWVYKEGLARFATAKYRQPSSNNTENSYMHLTNYAVNKFSRDYVMDSEESGSKRKLTTVYQWLRDRDYNVEKLKSEIDDIIIKTILSAHPILKHHYRTCFPHHDICSACFELLGFDILLDHKLKPFVIEVNHSPSFHMDTNLDREIKEELLHDTFSMLNVKQLERRKIENEDRRRVQIRLANKVADMKNKASVNANKAGGDGLKPGEKDDKPIPTKLSPEDAQFKWENDNSGGYRLIFPLPDSEKYDKFLDQNICSIYQETAASQARANLTRTQLDEYNQKKRNDEKKRPVAHVTKDEKLRPESPSKSINRKGLSTALNKEGGSGLNRPIHNSFSSLSLDFGLGNKTPAGAPIITKEEYDRAKCLMQRGMLIRSLGIELQVYNLLSQVGSLKPTEHEEFRRKHGFAISQPGIYQRIATATTTTSSNTG</sequence>
<dbReference type="Gene3D" id="3.30.470.20">
    <property type="entry name" value="ATP-grasp fold, B domain"/>
    <property type="match status" value="1"/>
</dbReference>
<feature type="compositionally biased region" description="Basic and acidic residues" evidence="4">
    <location>
        <begin position="63"/>
        <end position="75"/>
    </location>
</feature>
<feature type="region of interest" description="Disordered" evidence="4">
    <location>
        <begin position="530"/>
        <end position="559"/>
    </location>
</feature>
<dbReference type="PANTHER" id="PTHR12241">
    <property type="entry name" value="TUBULIN POLYGLUTAMYLASE"/>
    <property type="match status" value="1"/>
</dbReference>
<evidence type="ECO:0000256" key="4">
    <source>
        <dbReference type="SAM" id="MobiDB-lite"/>
    </source>
</evidence>
<dbReference type="Pfam" id="PF03133">
    <property type="entry name" value="TTL"/>
    <property type="match status" value="1"/>
</dbReference>
<feature type="compositionally biased region" description="Polar residues" evidence="4">
    <location>
        <begin position="1"/>
        <end position="11"/>
    </location>
</feature>
<evidence type="ECO:0000256" key="3">
    <source>
        <dbReference type="ARBA" id="ARBA00022840"/>
    </source>
</evidence>
<dbReference type="Proteomes" id="UP001642540">
    <property type="component" value="Unassembled WGS sequence"/>
</dbReference>
<reference evidence="5 6" key="1">
    <citation type="submission" date="2024-08" db="EMBL/GenBank/DDBJ databases">
        <authorList>
            <person name="Cucini C."/>
            <person name="Frati F."/>
        </authorList>
    </citation>
    <scope>NUCLEOTIDE SEQUENCE [LARGE SCALE GENOMIC DNA]</scope>
</reference>
<dbReference type="SUPFAM" id="SSF56059">
    <property type="entry name" value="Glutathione synthetase ATP-binding domain-like"/>
    <property type="match status" value="1"/>
</dbReference>
<feature type="compositionally biased region" description="Polar residues" evidence="4">
    <location>
        <begin position="80"/>
        <end position="92"/>
    </location>
</feature>
<gene>
    <name evidence="5" type="ORF">ODALV1_LOCUS10124</name>
</gene>
<evidence type="ECO:0000256" key="2">
    <source>
        <dbReference type="ARBA" id="ARBA00022741"/>
    </source>
</evidence>
<comment type="caution">
    <text evidence="5">The sequence shown here is derived from an EMBL/GenBank/DDBJ whole genome shotgun (WGS) entry which is preliminary data.</text>
</comment>
<evidence type="ECO:0000313" key="5">
    <source>
        <dbReference type="EMBL" id="CAL8099035.1"/>
    </source>
</evidence>
<keyword evidence="2" id="KW-0547">Nucleotide-binding</keyword>
<dbReference type="PROSITE" id="PS51221">
    <property type="entry name" value="TTL"/>
    <property type="match status" value="1"/>
</dbReference>
<evidence type="ECO:0000256" key="1">
    <source>
        <dbReference type="ARBA" id="ARBA00022598"/>
    </source>
</evidence>